<comment type="caution">
    <text evidence="4">The sequence shown here is derived from an EMBL/GenBank/DDBJ whole genome shotgun (WGS) entry which is preliminary data.</text>
</comment>
<dbReference type="Pfam" id="PF03354">
    <property type="entry name" value="TerL_ATPase"/>
    <property type="match status" value="1"/>
</dbReference>
<feature type="region of interest" description="Disordered" evidence="1">
    <location>
        <begin position="568"/>
        <end position="588"/>
    </location>
</feature>
<organism evidence="4 5">
    <name type="scientific">Martelella mediterranea</name>
    <dbReference type="NCBI Taxonomy" id="293089"/>
    <lineage>
        <taxon>Bacteria</taxon>
        <taxon>Pseudomonadati</taxon>
        <taxon>Pseudomonadota</taxon>
        <taxon>Alphaproteobacteria</taxon>
        <taxon>Hyphomicrobiales</taxon>
        <taxon>Aurantimonadaceae</taxon>
        <taxon>Martelella</taxon>
    </lineage>
</organism>
<protein>
    <submittedName>
        <fullName evidence="4">Phage terminase large subunit-like protein</fullName>
    </submittedName>
</protein>
<dbReference type="InterPro" id="IPR046462">
    <property type="entry name" value="TerL_nuclease"/>
</dbReference>
<reference evidence="4 5" key="1">
    <citation type="submission" date="2019-03" db="EMBL/GenBank/DDBJ databases">
        <title>Freshwater and sediment microbial communities from various areas in North America, analyzing microbe dynamics in response to fracking.</title>
        <authorList>
            <person name="Lamendella R."/>
        </authorList>
    </citation>
    <scope>NUCLEOTIDE SEQUENCE [LARGE SCALE GENOMIC DNA]</scope>
    <source>
        <strain evidence="4 5">175.2</strain>
    </source>
</reference>
<dbReference type="PANTHER" id="PTHR41287:SF1">
    <property type="entry name" value="PROTEIN YMFN"/>
    <property type="match status" value="1"/>
</dbReference>
<keyword evidence="5" id="KW-1185">Reference proteome</keyword>
<feature type="domain" description="Terminase large subunit-like endonuclease" evidence="3">
    <location>
        <begin position="275"/>
        <end position="569"/>
    </location>
</feature>
<dbReference type="AlphaFoldDB" id="A0A4R3NVS5"/>
<dbReference type="InterPro" id="IPR046461">
    <property type="entry name" value="TerL_ATPase"/>
</dbReference>
<name>A0A4R3NVS5_9HYPH</name>
<dbReference type="Pfam" id="PF20441">
    <property type="entry name" value="TerL_nuclease"/>
    <property type="match status" value="1"/>
</dbReference>
<dbReference type="InterPro" id="IPR005021">
    <property type="entry name" value="Terminase_largesu-like"/>
</dbReference>
<dbReference type="InterPro" id="IPR027417">
    <property type="entry name" value="P-loop_NTPase"/>
</dbReference>
<proteinExistence type="predicted"/>
<dbReference type="OrthoDB" id="9760250at2"/>
<dbReference type="RefSeq" id="WP_132308851.1">
    <property type="nucleotide sequence ID" value="NZ_SMAR01000004.1"/>
</dbReference>
<gene>
    <name evidence="4" type="ORF">EDC90_100471</name>
</gene>
<evidence type="ECO:0000313" key="4">
    <source>
        <dbReference type="EMBL" id="TCT42770.1"/>
    </source>
</evidence>
<feature type="domain" description="Terminase large subunit-like ATPase" evidence="2">
    <location>
        <begin position="107"/>
        <end position="256"/>
    </location>
</feature>
<evidence type="ECO:0000256" key="1">
    <source>
        <dbReference type="SAM" id="MobiDB-lite"/>
    </source>
</evidence>
<evidence type="ECO:0000259" key="3">
    <source>
        <dbReference type="Pfam" id="PF20441"/>
    </source>
</evidence>
<dbReference type="Proteomes" id="UP000295097">
    <property type="component" value="Unassembled WGS sequence"/>
</dbReference>
<dbReference type="PANTHER" id="PTHR41287">
    <property type="match status" value="1"/>
</dbReference>
<evidence type="ECO:0000313" key="5">
    <source>
        <dbReference type="Proteomes" id="UP000295097"/>
    </source>
</evidence>
<accession>A0A4R3NVS5</accession>
<evidence type="ECO:0000259" key="2">
    <source>
        <dbReference type="Pfam" id="PF03354"/>
    </source>
</evidence>
<dbReference type="EMBL" id="SMAR01000004">
    <property type="protein sequence ID" value="TCT42770.1"/>
    <property type="molecule type" value="Genomic_DNA"/>
</dbReference>
<dbReference type="GO" id="GO:0004519">
    <property type="term" value="F:endonuclease activity"/>
    <property type="evidence" value="ECO:0007669"/>
    <property type="project" value="InterPro"/>
</dbReference>
<sequence length="588" mass="66900">MDASLPVSNQTEPLPEWIACHDDDEAYDWARSGWKRAAAIPGAWYDAAKADRIVERWPRIFRLTDDRFAGIPFKLLPWQEITVRLLVGWKKPVEIIDPETHAETISYVRIFRRLDLWIPRKNGKSEFLAALAVLFFVLEKIQGAQAYVFARDEEQALIPFNKMVQIIEAADGLKEDRHGNDRITINSKSIYLRETSSLCQLLTGSTKGKHGKSPTVTVGDEIHEWKSTEIADTLRQGTGARLQPIELYASTAGRRENRVGFEWFQESLSIMRGEIDDPSTLVVYFGIEDEDDWTDETIWRKANPSLGLTPTLDYLQTEFRKAKGRPAQEAIFQCYHLNRWVDQIGGWLPRSKWQACTADAKSWPRLWAENKGRRALLAFDVSSVNDLTALVAILPPDATNDKWIVIPRFWVPEDTLERRAQEDKRVNWNAWVKTGALETTPGDFVDLNFLMRAIFDAGAHFDVERIGYDPWGTSKLIGDLQHEGLDPELLVDMRQTTANLSAPTKEFERLVFAQDIEHGGHPVLGWMAGHCSVRFDVNLNYVPDKKHSLDKIDGVVATVMGIGLAMTDEEPEPVSPWDDPDYTLVKKS</sequence>
<dbReference type="Gene3D" id="3.40.50.300">
    <property type="entry name" value="P-loop containing nucleotide triphosphate hydrolases"/>
    <property type="match status" value="1"/>
</dbReference>